<keyword evidence="2" id="KW-0547">Nucleotide-binding</keyword>
<feature type="region of interest" description="Disordered" evidence="5">
    <location>
        <begin position="131"/>
        <end position="151"/>
    </location>
</feature>
<dbReference type="Pfam" id="PF04263">
    <property type="entry name" value="TPK_catalytic"/>
    <property type="match status" value="1"/>
</dbReference>
<evidence type="ECO:0000256" key="1">
    <source>
        <dbReference type="ARBA" id="ARBA00022679"/>
    </source>
</evidence>
<name>A0A238F2T4_9BASI</name>
<feature type="compositionally biased region" description="Basic and acidic residues" evidence="5">
    <location>
        <begin position="131"/>
        <end position="147"/>
    </location>
</feature>
<sequence>MCTKQVLASLPLLRNADEFGRSNDEAGLSVRDQDRASSPPPPIPSSDSAALAAPTSPSPHSTPSRGVKRWRTDTFLSRDDDARPNALIILNTPLVRDELFRKLWAAASVRYCADGGANRLYDAHRLKMPDRAARTSGDDRSTTAHDEKEDDMIPDLIKGDLDSLRNDVRAYYERKNVSIIHDPNQYSTDLGKCVVALTEYEATLAAKLSSSSSTPDEPPPTQTIIQHQLIIIGGLSGRLDQTIHTLHALTLLDQEREMTWAVGDESLACVLGQGTHEISTNLKYFGDTCGILPVGEPAKVTTSGLKWDLTPTTSDETQVFAVAYPTSIAAGVSSSNHLPQETITVTTDVPVVWTVEVRSTSRL</sequence>
<feature type="domain" description="Thiamin pyrophosphokinase thiamin-binding" evidence="6">
    <location>
        <begin position="274"/>
        <end position="351"/>
    </location>
</feature>
<protein>
    <submittedName>
        <fullName evidence="7">BQ2448_573 protein</fullName>
    </submittedName>
</protein>
<dbReference type="InterPro" id="IPR007373">
    <property type="entry name" value="Thiamin_PyroPKinase_B1-bd"/>
</dbReference>
<dbReference type="GO" id="GO:0005524">
    <property type="term" value="F:ATP binding"/>
    <property type="evidence" value="ECO:0007669"/>
    <property type="project" value="UniProtKB-KW"/>
</dbReference>
<organism evidence="7 8">
    <name type="scientific">Microbotryum intermedium</name>
    <dbReference type="NCBI Taxonomy" id="269621"/>
    <lineage>
        <taxon>Eukaryota</taxon>
        <taxon>Fungi</taxon>
        <taxon>Dikarya</taxon>
        <taxon>Basidiomycota</taxon>
        <taxon>Pucciniomycotina</taxon>
        <taxon>Microbotryomycetes</taxon>
        <taxon>Microbotryales</taxon>
        <taxon>Microbotryaceae</taxon>
        <taxon>Microbotryum</taxon>
    </lineage>
</organism>
<dbReference type="OrthoDB" id="2535780at2759"/>
<dbReference type="FunFam" id="2.60.120.320:FF:000001">
    <property type="entry name" value="Thiamine pyrophosphokinase"/>
    <property type="match status" value="1"/>
</dbReference>
<keyword evidence="4" id="KW-0067">ATP-binding</keyword>
<accession>A0A238F2T4</accession>
<dbReference type="AlphaFoldDB" id="A0A238F2T4"/>
<dbReference type="PANTHER" id="PTHR13622">
    <property type="entry name" value="THIAMIN PYROPHOSPHOKINASE"/>
    <property type="match status" value="1"/>
</dbReference>
<gene>
    <name evidence="7" type="ORF">BQ2448_573</name>
</gene>
<dbReference type="GO" id="GO:0004788">
    <property type="term" value="F:thiamine diphosphokinase activity"/>
    <property type="evidence" value="ECO:0007669"/>
    <property type="project" value="InterPro"/>
</dbReference>
<feature type="compositionally biased region" description="Low complexity" evidence="5">
    <location>
        <begin position="45"/>
        <end position="64"/>
    </location>
</feature>
<evidence type="ECO:0000313" key="8">
    <source>
        <dbReference type="Proteomes" id="UP000198372"/>
    </source>
</evidence>
<dbReference type="SUPFAM" id="SSF63999">
    <property type="entry name" value="Thiamin pyrophosphokinase, catalytic domain"/>
    <property type="match status" value="1"/>
</dbReference>
<dbReference type="InterPro" id="IPR036759">
    <property type="entry name" value="TPK_catalytic_sf"/>
</dbReference>
<feature type="region of interest" description="Disordered" evidence="5">
    <location>
        <begin position="21"/>
        <end position="70"/>
    </location>
</feature>
<dbReference type="GO" id="GO:0030975">
    <property type="term" value="F:thiamine binding"/>
    <property type="evidence" value="ECO:0007669"/>
    <property type="project" value="InterPro"/>
</dbReference>
<evidence type="ECO:0000256" key="3">
    <source>
        <dbReference type="ARBA" id="ARBA00022777"/>
    </source>
</evidence>
<dbReference type="InterPro" id="IPR007371">
    <property type="entry name" value="TPK_catalytic"/>
</dbReference>
<dbReference type="GO" id="GO:0016301">
    <property type="term" value="F:kinase activity"/>
    <property type="evidence" value="ECO:0007669"/>
    <property type="project" value="UniProtKB-KW"/>
</dbReference>
<proteinExistence type="predicted"/>
<dbReference type="CDD" id="cd07995">
    <property type="entry name" value="TPK"/>
    <property type="match status" value="1"/>
</dbReference>
<evidence type="ECO:0000259" key="6">
    <source>
        <dbReference type="SMART" id="SM00983"/>
    </source>
</evidence>
<dbReference type="InterPro" id="IPR006282">
    <property type="entry name" value="Thi_PPkinase"/>
</dbReference>
<dbReference type="Pfam" id="PF04265">
    <property type="entry name" value="TPK_B1_binding"/>
    <property type="match status" value="1"/>
</dbReference>
<evidence type="ECO:0000256" key="4">
    <source>
        <dbReference type="ARBA" id="ARBA00022840"/>
    </source>
</evidence>
<dbReference type="PANTHER" id="PTHR13622:SF8">
    <property type="entry name" value="THIAMIN PYROPHOSPHOKINASE 1"/>
    <property type="match status" value="1"/>
</dbReference>
<dbReference type="NCBIfam" id="TIGR01378">
    <property type="entry name" value="thi_PPkinase"/>
    <property type="match status" value="1"/>
</dbReference>
<dbReference type="GO" id="GO:0009229">
    <property type="term" value="P:thiamine diphosphate biosynthetic process"/>
    <property type="evidence" value="ECO:0007669"/>
    <property type="project" value="InterPro"/>
</dbReference>
<dbReference type="STRING" id="269621.A0A238F2T4"/>
<dbReference type="GO" id="GO:0006772">
    <property type="term" value="P:thiamine metabolic process"/>
    <property type="evidence" value="ECO:0007669"/>
    <property type="project" value="InterPro"/>
</dbReference>
<dbReference type="Gene3D" id="3.40.50.10240">
    <property type="entry name" value="Thiamin pyrophosphokinase, catalytic domain"/>
    <property type="match status" value="1"/>
</dbReference>
<keyword evidence="1" id="KW-0808">Transferase</keyword>
<dbReference type="SUPFAM" id="SSF63862">
    <property type="entry name" value="Thiamin pyrophosphokinase, substrate-binding domain"/>
    <property type="match status" value="1"/>
</dbReference>
<reference evidence="8" key="1">
    <citation type="submission" date="2016-09" db="EMBL/GenBank/DDBJ databases">
        <authorList>
            <person name="Jeantristanb JTB J.-T."/>
            <person name="Ricardo R."/>
        </authorList>
    </citation>
    <scope>NUCLEOTIDE SEQUENCE [LARGE SCALE GENOMIC DNA]</scope>
</reference>
<dbReference type="EMBL" id="FMSP01000003">
    <property type="protein sequence ID" value="SCV68452.1"/>
    <property type="molecule type" value="Genomic_DNA"/>
</dbReference>
<evidence type="ECO:0000256" key="5">
    <source>
        <dbReference type="SAM" id="MobiDB-lite"/>
    </source>
</evidence>
<keyword evidence="3" id="KW-0418">Kinase</keyword>
<dbReference type="InterPro" id="IPR036371">
    <property type="entry name" value="TPK_B1-bd_sf"/>
</dbReference>
<dbReference type="Proteomes" id="UP000198372">
    <property type="component" value="Unassembled WGS sequence"/>
</dbReference>
<evidence type="ECO:0000313" key="7">
    <source>
        <dbReference type="EMBL" id="SCV68452.1"/>
    </source>
</evidence>
<evidence type="ECO:0000256" key="2">
    <source>
        <dbReference type="ARBA" id="ARBA00022741"/>
    </source>
</evidence>
<dbReference type="Gene3D" id="2.60.120.320">
    <property type="entry name" value="Thiamin pyrophosphokinase, thiamin-binding domain"/>
    <property type="match status" value="1"/>
</dbReference>
<keyword evidence="8" id="KW-1185">Reference proteome</keyword>
<dbReference type="SMART" id="SM00983">
    <property type="entry name" value="TPK_B1_binding"/>
    <property type="match status" value="1"/>
</dbReference>